<evidence type="ECO:0000256" key="9">
    <source>
        <dbReference type="ARBA" id="ARBA00022833"/>
    </source>
</evidence>
<dbReference type="GO" id="GO:0006281">
    <property type="term" value="P:DNA repair"/>
    <property type="evidence" value="ECO:0007669"/>
    <property type="project" value="UniProtKB-KW"/>
</dbReference>
<keyword evidence="7" id="KW-0378">Hydrolase</keyword>
<dbReference type="SUPFAM" id="SSF57850">
    <property type="entry name" value="RING/U-box"/>
    <property type="match status" value="1"/>
</dbReference>
<dbReference type="SMART" id="SM00487">
    <property type="entry name" value="DEXDc"/>
    <property type="match status" value="1"/>
</dbReference>
<dbReference type="Pfam" id="PF00097">
    <property type="entry name" value="zf-C3HC4"/>
    <property type="match status" value="1"/>
</dbReference>
<evidence type="ECO:0000313" key="19">
    <source>
        <dbReference type="Proteomes" id="UP000812287"/>
    </source>
</evidence>
<dbReference type="Gene3D" id="3.40.50.300">
    <property type="entry name" value="P-loop containing nucleotide triphosphate hydrolases"/>
    <property type="match status" value="1"/>
</dbReference>
<dbReference type="EMBL" id="MU250524">
    <property type="protein sequence ID" value="KAG7452184.1"/>
    <property type="molecule type" value="Genomic_DNA"/>
</dbReference>
<dbReference type="SMART" id="SM00910">
    <property type="entry name" value="HIRAN"/>
    <property type="match status" value="1"/>
</dbReference>
<dbReference type="InterPro" id="IPR049730">
    <property type="entry name" value="SNF2/RAD54-like_C"/>
</dbReference>
<dbReference type="InterPro" id="IPR014001">
    <property type="entry name" value="Helicase_ATP-bd"/>
</dbReference>
<evidence type="ECO:0000256" key="3">
    <source>
        <dbReference type="ARBA" id="ARBA00022723"/>
    </source>
</evidence>
<evidence type="ECO:0000256" key="7">
    <source>
        <dbReference type="ARBA" id="ARBA00022801"/>
    </source>
</evidence>
<feature type="compositionally biased region" description="Low complexity" evidence="14">
    <location>
        <begin position="126"/>
        <end position="140"/>
    </location>
</feature>
<dbReference type="GO" id="GO:0008094">
    <property type="term" value="F:ATP-dependent activity, acting on DNA"/>
    <property type="evidence" value="ECO:0007669"/>
    <property type="project" value="TreeGrafter"/>
</dbReference>
<dbReference type="CDD" id="cd18008">
    <property type="entry name" value="DEXDc_SHPRH-like"/>
    <property type="match status" value="1"/>
</dbReference>
<keyword evidence="4" id="KW-0547">Nucleotide-binding</keyword>
<dbReference type="GO" id="GO:0004386">
    <property type="term" value="F:helicase activity"/>
    <property type="evidence" value="ECO:0007669"/>
    <property type="project" value="UniProtKB-KW"/>
</dbReference>
<dbReference type="InterPro" id="IPR013083">
    <property type="entry name" value="Znf_RING/FYVE/PHD"/>
</dbReference>
<proteinExistence type="inferred from homology"/>
<feature type="compositionally biased region" description="Basic residues" evidence="14">
    <location>
        <begin position="153"/>
        <end position="164"/>
    </location>
</feature>
<dbReference type="GeneID" id="66107328"/>
<feature type="region of interest" description="Disordered" evidence="14">
    <location>
        <begin position="45"/>
        <end position="164"/>
    </location>
</feature>
<organism evidence="18 19">
    <name type="scientific">Guyanagaster necrorhizus</name>
    <dbReference type="NCBI Taxonomy" id="856835"/>
    <lineage>
        <taxon>Eukaryota</taxon>
        <taxon>Fungi</taxon>
        <taxon>Dikarya</taxon>
        <taxon>Basidiomycota</taxon>
        <taxon>Agaricomycotina</taxon>
        <taxon>Agaricomycetes</taxon>
        <taxon>Agaricomycetidae</taxon>
        <taxon>Agaricales</taxon>
        <taxon>Marasmiineae</taxon>
        <taxon>Physalacriaceae</taxon>
        <taxon>Guyanagaster</taxon>
    </lineage>
</organism>
<gene>
    <name evidence="18" type="ORF">BT62DRAFT_926397</name>
</gene>
<keyword evidence="5" id="KW-0227">DNA damage</keyword>
<evidence type="ECO:0000256" key="6">
    <source>
        <dbReference type="ARBA" id="ARBA00022771"/>
    </source>
</evidence>
<evidence type="ECO:0000256" key="10">
    <source>
        <dbReference type="ARBA" id="ARBA00022840"/>
    </source>
</evidence>
<dbReference type="Pfam" id="PF08797">
    <property type="entry name" value="HIRAN"/>
    <property type="match status" value="1"/>
</dbReference>
<feature type="region of interest" description="Disordered" evidence="14">
    <location>
        <begin position="206"/>
        <end position="240"/>
    </location>
</feature>
<dbReference type="InterPro" id="IPR000330">
    <property type="entry name" value="SNF2_N"/>
</dbReference>
<dbReference type="GO" id="GO:0005524">
    <property type="term" value="F:ATP binding"/>
    <property type="evidence" value="ECO:0007669"/>
    <property type="project" value="UniProtKB-KW"/>
</dbReference>
<feature type="domain" description="RING-type" evidence="15">
    <location>
        <begin position="899"/>
        <end position="944"/>
    </location>
</feature>
<feature type="region of interest" description="Disordered" evidence="14">
    <location>
        <begin position="1"/>
        <end position="28"/>
    </location>
</feature>
<dbReference type="PANTHER" id="PTHR45626">
    <property type="entry name" value="TRANSCRIPTION TERMINATION FACTOR 2-RELATED"/>
    <property type="match status" value="1"/>
</dbReference>
<dbReference type="PROSITE" id="PS51194">
    <property type="entry name" value="HELICASE_CTER"/>
    <property type="match status" value="1"/>
</dbReference>
<dbReference type="InterPro" id="IPR014905">
    <property type="entry name" value="HIRAN"/>
</dbReference>
<dbReference type="GO" id="GO:0016818">
    <property type="term" value="F:hydrolase activity, acting on acid anhydrides, in phosphorus-containing anhydrides"/>
    <property type="evidence" value="ECO:0007669"/>
    <property type="project" value="InterPro"/>
</dbReference>
<dbReference type="GO" id="GO:0005634">
    <property type="term" value="C:nucleus"/>
    <property type="evidence" value="ECO:0007669"/>
    <property type="project" value="UniProtKB-SubCell"/>
</dbReference>
<dbReference type="Gene3D" id="3.40.50.10810">
    <property type="entry name" value="Tandem AAA-ATPase domain"/>
    <property type="match status" value="1"/>
</dbReference>
<evidence type="ECO:0000256" key="8">
    <source>
        <dbReference type="ARBA" id="ARBA00022806"/>
    </source>
</evidence>
<dbReference type="GO" id="GO:0003676">
    <property type="term" value="F:nucleic acid binding"/>
    <property type="evidence" value="ECO:0007669"/>
    <property type="project" value="InterPro"/>
</dbReference>
<evidence type="ECO:0000256" key="14">
    <source>
        <dbReference type="SAM" id="MobiDB-lite"/>
    </source>
</evidence>
<dbReference type="PROSITE" id="PS51192">
    <property type="entry name" value="HELICASE_ATP_BIND_1"/>
    <property type="match status" value="1"/>
</dbReference>
<name>A0A9P7W429_9AGAR</name>
<protein>
    <submittedName>
        <fullName evidence="18">DNA repair protein RAD5</fullName>
    </submittedName>
</protein>
<dbReference type="RefSeq" id="XP_043045684.1">
    <property type="nucleotide sequence ID" value="XM_043185031.1"/>
</dbReference>
<keyword evidence="3" id="KW-0479">Metal-binding</keyword>
<keyword evidence="6 13" id="KW-0863">Zinc-finger</keyword>
<dbReference type="SUPFAM" id="SSF52540">
    <property type="entry name" value="P-loop containing nucleoside triphosphate hydrolases"/>
    <property type="match status" value="2"/>
</dbReference>
<dbReference type="InterPro" id="IPR050628">
    <property type="entry name" value="SNF2_RAD54_helicase_TF"/>
</dbReference>
<comment type="caution">
    <text evidence="18">The sequence shown here is derived from an EMBL/GenBank/DDBJ whole genome shotgun (WGS) entry which is preliminary data.</text>
</comment>
<evidence type="ECO:0000256" key="12">
    <source>
        <dbReference type="ARBA" id="ARBA00023242"/>
    </source>
</evidence>
<keyword evidence="9" id="KW-0862">Zinc</keyword>
<dbReference type="GO" id="GO:0008270">
    <property type="term" value="F:zinc ion binding"/>
    <property type="evidence" value="ECO:0007669"/>
    <property type="project" value="UniProtKB-KW"/>
</dbReference>
<keyword evidence="19" id="KW-1185">Reference proteome</keyword>
<feature type="compositionally biased region" description="Basic and acidic residues" evidence="14">
    <location>
        <begin position="1"/>
        <end position="11"/>
    </location>
</feature>
<dbReference type="OrthoDB" id="448448at2759"/>
<dbReference type="InterPro" id="IPR038718">
    <property type="entry name" value="SNF2-like_sf"/>
</dbReference>
<evidence type="ECO:0000256" key="2">
    <source>
        <dbReference type="ARBA" id="ARBA00007025"/>
    </source>
</evidence>
<comment type="subcellular location">
    <subcellularLocation>
        <location evidence="1">Nucleus</location>
    </subcellularLocation>
</comment>
<dbReference type="CDD" id="cd18793">
    <property type="entry name" value="SF2_C_SNF"/>
    <property type="match status" value="1"/>
</dbReference>
<reference evidence="18" key="1">
    <citation type="submission" date="2020-11" db="EMBL/GenBank/DDBJ databases">
        <title>Adaptations for nitrogen fixation in a non-lichenized fungal sporocarp promotes dispersal by wood-feeding termites.</title>
        <authorList>
            <consortium name="DOE Joint Genome Institute"/>
            <person name="Koch R.A."/>
            <person name="Yoon G."/>
            <person name="Arayal U."/>
            <person name="Lail K."/>
            <person name="Amirebrahimi M."/>
            <person name="Labutti K."/>
            <person name="Lipzen A."/>
            <person name="Riley R."/>
            <person name="Barry K."/>
            <person name="Henrissat B."/>
            <person name="Grigoriev I.V."/>
            <person name="Herr J.R."/>
            <person name="Aime M.C."/>
        </authorList>
    </citation>
    <scope>NUCLEOTIDE SEQUENCE</scope>
    <source>
        <strain evidence="18">MCA 3950</strain>
    </source>
</reference>
<dbReference type="SMART" id="SM00490">
    <property type="entry name" value="HELICc"/>
    <property type="match status" value="1"/>
</dbReference>
<dbReference type="PROSITE" id="PS50089">
    <property type="entry name" value="ZF_RING_2"/>
    <property type="match status" value="1"/>
</dbReference>
<keyword evidence="11" id="KW-0234">DNA repair</keyword>
<dbReference type="InterPro" id="IPR001650">
    <property type="entry name" value="Helicase_C-like"/>
</dbReference>
<evidence type="ECO:0000259" key="16">
    <source>
        <dbReference type="PROSITE" id="PS51192"/>
    </source>
</evidence>
<keyword evidence="8" id="KW-0347">Helicase</keyword>
<dbReference type="Gene3D" id="3.30.40.10">
    <property type="entry name" value="Zinc/RING finger domain, C3HC4 (zinc finger)"/>
    <property type="match status" value="1"/>
</dbReference>
<evidence type="ECO:0000259" key="17">
    <source>
        <dbReference type="PROSITE" id="PS51194"/>
    </source>
</evidence>
<feature type="domain" description="Helicase ATP-binding" evidence="16">
    <location>
        <begin position="518"/>
        <end position="727"/>
    </location>
</feature>
<feature type="domain" description="Helicase C-terminal" evidence="17">
    <location>
        <begin position="990"/>
        <end position="1141"/>
    </location>
</feature>
<sequence>MGSDGTDRNTEDLFFVGSDDESTAGNAPMNVDGEIYMPQRQYSEPLFLGNEGSGDDCDTNKTSMNLDEETHEATSRSRLEPLFLGDSEDDDPLYPTTPSSSSKGKRPMIKELYESDTEVGSVADIPRASSASSFSDRVSVSPPPITEKIKEKRSPKKPPLKKRKLSLSSGLPIVELDVNTFAATYIGEFVVSNAWSNVSGNGYVKHNDPVRIERDQKDGSQPSSSKKGAGKPTTNGKKQLSIATMFKPQPVQPSKKKADSIVRLLNSRGFEFGRLPQDVSSWVSKLLDLSIVELRGKMTDCPERLSTGASLIITIDVYMLPAAFVPVGHTTSEHRSKLNFSEGSETQGELELRERKMAILKMFDVLGLKPRAGAIQGGGKNDERLHQNTLTQIGKQEVKAKEIVGDGEEIEVKEEEDLSKNDLDMIYEKAQHSDCTLGEMEPADTFNLTLRGYQKQALFWMQSLESGKSDAREATSMHPLWCQYAFPIKNDSEIIDLTEDEKPFYFNPYSGELSLTFPKAERNCQGGILAYEMGMGKTIMLSSLIHTHLASGEDVPEAATASTKSKQLRLDAAFKPAARRKPFKSPNATLIVAPTSLLAQWANEIDRSSKQGTVKVQIWHGQNRLDLDAAMEDDEGDTSIKIIVTSYGVLVSEHAKSEKSSHWKSPIFETEWLRVVLDEAHACKSRTSKTAKAVYALRARRRWAVTGTPIVNKLEDLFSLLRFLDFKPWSDFSFFRSFITVPFLARDPKAIEVVQVILESVLLRREKNMCDANGKKIVDLPSKEVVFENLEFSMAERKLYDSIYNSVKKNFDQLSARGLIGKNYTHILAMLMRLRRAVLHPSLVLSPEEDRALSLCGDGFIDIKDILDAFQENDRGSASGSRVFAQNALANLGEDASECPICMDVMDKPMIVPECMHQCCKDCITMFIATCEEKGQEPGCPTCSRRPIKANELIEVVKPQNSAVSGPAMKQGTQVILRKNNFQSSTKLDALLQNLLRLRDQDPCFRAVVFSQFTSFLDLIGKALQRERFDFYRFDGSMDVKKRAAALNDFKSTSRTPKVLTVSLKAGGVGLNLTNANHVFMMDCWWNAATENQAIDRVHRLGQQKTVYVKHFIISNTIEGKILQIQKRKTAIVKEAFRGSGTGAEKESVENLKIMFGEE</sequence>
<evidence type="ECO:0000256" key="4">
    <source>
        <dbReference type="ARBA" id="ARBA00022741"/>
    </source>
</evidence>
<evidence type="ECO:0000256" key="1">
    <source>
        <dbReference type="ARBA" id="ARBA00004123"/>
    </source>
</evidence>
<dbReference type="AlphaFoldDB" id="A0A9P7W429"/>
<evidence type="ECO:0000313" key="18">
    <source>
        <dbReference type="EMBL" id="KAG7452184.1"/>
    </source>
</evidence>
<dbReference type="Pfam" id="PF00271">
    <property type="entry name" value="Helicase_C"/>
    <property type="match status" value="1"/>
</dbReference>
<dbReference type="Proteomes" id="UP000812287">
    <property type="component" value="Unassembled WGS sequence"/>
</dbReference>
<feature type="compositionally biased region" description="Basic and acidic residues" evidence="14">
    <location>
        <begin position="206"/>
        <end position="218"/>
    </location>
</feature>
<dbReference type="InterPro" id="IPR001841">
    <property type="entry name" value="Znf_RING"/>
</dbReference>
<feature type="compositionally biased region" description="Polar residues" evidence="14">
    <location>
        <begin position="219"/>
        <end position="240"/>
    </location>
</feature>
<evidence type="ECO:0000256" key="5">
    <source>
        <dbReference type="ARBA" id="ARBA00022763"/>
    </source>
</evidence>
<keyword evidence="10" id="KW-0067">ATP-binding</keyword>
<evidence type="ECO:0000259" key="15">
    <source>
        <dbReference type="PROSITE" id="PS50089"/>
    </source>
</evidence>
<accession>A0A9P7W429</accession>
<evidence type="ECO:0000256" key="11">
    <source>
        <dbReference type="ARBA" id="ARBA00023204"/>
    </source>
</evidence>
<comment type="similarity">
    <text evidence="2">Belongs to the SNF2/RAD54 helicase family.</text>
</comment>
<dbReference type="InterPro" id="IPR018957">
    <property type="entry name" value="Znf_C3HC4_RING-type"/>
</dbReference>
<keyword evidence="12" id="KW-0539">Nucleus</keyword>
<dbReference type="PANTHER" id="PTHR45626:SF22">
    <property type="entry name" value="DNA REPAIR PROTEIN RAD5"/>
    <property type="match status" value="1"/>
</dbReference>
<dbReference type="SMART" id="SM00184">
    <property type="entry name" value="RING"/>
    <property type="match status" value="1"/>
</dbReference>
<evidence type="ECO:0000256" key="13">
    <source>
        <dbReference type="PROSITE-ProRule" id="PRU00175"/>
    </source>
</evidence>
<dbReference type="Pfam" id="PF00176">
    <property type="entry name" value="SNF2-rel_dom"/>
    <property type="match status" value="1"/>
</dbReference>
<dbReference type="InterPro" id="IPR027417">
    <property type="entry name" value="P-loop_NTPase"/>
</dbReference>